<dbReference type="AlphaFoldDB" id="A0A8J5XR22"/>
<dbReference type="InterPro" id="IPR001611">
    <property type="entry name" value="Leu-rich_rpt"/>
</dbReference>
<reference evidence="2" key="1">
    <citation type="submission" date="2021-05" db="EMBL/GenBank/DDBJ databases">
        <title>The genome of the haptophyte Pavlova lutheri (Diacronema luteri, Pavlovales) - a model for lipid biosynthesis in eukaryotic algae.</title>
        <authorList>
            <person name="Hulatt C.J."/>
            <person name="Posewitz M.C."/>
        </authorList>
    </citation>
    <scope>NUCLEOTIDE SEQUENCE</scope>
    <source>
        <strain evidence="2">NIVA-4/92</strain>
    </source>
</reference>
<dbReference type="Gene3D" id="3.80.10.10">
    <property type="entry name" value="Ribonuclease Inhibitor"/>
    <property type="match status" value="2"/>
</dbReference>
<feature type="domain" description="F-box/LRR-repeat protein 15-like leucin rich repeat" evidence="1">
    <location>
        <begin position="70"/>
        <end position="177"/>
    </location>
</feature>
<proteinExistence type="predicted"/>
<evidence type="ECO:0000313" key="3">
    <source>
        <dbReference type="Proteomes" id="UP000751190"/>
    </source>
</evidence>
<gene>
    <name evidence="2" type="ORF">KFE25_000777</name>
</gene>
<dbReference type="OMA" id="GNDAVAC"/>
<comment type="caution">
    <text evidence="2">The sequence shown here is derived from an EMBL/GenBank/DDBJ whole genome shotgun (WGS) entry which is preliminary data.</text>
</comment>
<dbReference type="Pfam" id="PF13516">
    <property type="entry name" value="LRR_6"/>
    <property type="match status" value="1"/>
</dbReference>
<dbReference type="PANTHER" id="PTHR13318">
    <property type="entry name" value="PARTNER OF PAIRED, ISOFORM B-RELATED"/>
    <property type="match status" value="1"/>
</dbReference>
<dbReference type="InterPro" id="IPR032675">
    <property type="entry name" value="LRR_dom_sf"/>
</dbReference>
<keyword evidence="3" id="KW-1185">Reference proteome</keyword>
<dbReference type="InterPro" id="IPR006553">
    <property type="entry name" value="Leu-rich_rpt_Cys-con_subtyp"/>
</dbReference>
<dbReference type="Proteomes" id="UP000751190">
    <property type="component" value="Unassembled WGS sequence"/>
</dbReference>
<dbReference type="OrthoDB" id="550575at2759"/>
<evidence type="ECO:0000313" key="2">
    <source>
        <dbReference type="EMBL" id="KAG8467461.1"/>
    </source>
</evidence>
<dbReference type="GO" id="GO:0031146">
    <property type="term" value="P:SCF-dependent proteasomal ubiquitin-dependent protein catabolic process"/>
    <property type="evidence" value="ECO:0007669"/>
    <property type="project" value="TreeGrafter"/>
</dbReference>
<dbReference type="SMART" id="SM00367">
    <property type="entry name" value="LRR_CC"/>
    <property type="match status" value="9"/>
</dbReference>
<accession>A0A8J5XR22</accession>
<dbReference type="GO" id="GO:0019005">
    <property type="term" value="C:SCF ubiquitin ligase complex"/>
    <property type="evidence" value="ECO:0007669"/>
    <property type="project" value="TreeGrafter"/>
</dbReference>
<dbReference type="InterPro" id="IPR057207">
    <property type="entry name" value="FBXL15_LRR"/>
</dbReference>
<dbReference type="Pfam" id="PF25372">
    <property type="entry name" value="DUF7885"/>
    <property type="match status" value="1"/>
</dbReference>
<dbReference type="EMBL" id="JAGTXO010000006">
    <property type="protein sequence ID" value="KAG8467461.1"/>
    <property type="molecule type" value="Genomic_DNA"/>
</dbReference>
<evidence type="ECO:0000259" key="1">
    <source>
        <dbReference type="Pfam" id="PF25372"/>
    </source>
</evidence>
<name>A0A8J5XR22_DIALT</name>
<sequence>MGSSAREVPGLAALCLASVARHAPRALARAHTLPLDERCFEQLMRALKADAHAVTDELLLALLRPGATELDLARCVQVTDAGLRRAAPRLARVRRVDLSGVGVTDGALGALLAVPARVDALVLARCRQLTDGVVRAFSRRCLPVLVELNLAMCRQLGNDAVACVLEHAHALRRLDLSGLPRLDDGCYAAGSAQRDATLHGLHVLRLAQCRQLTDAGLAAIFAITRSLREADASDTAAAELTAGALAEACGGSLYALELAGCARLPADALPLLLVGCAALRTLALARCPALTAMHFQHSSHSLRTIDVSFCPLPHDALVDVAVNCPDAVSLGLRGSSELRDETVRLICAACADLEAIDVGHCAQLTDGAARALADGCPNLTSVRLDGSARMGDEAVAVLADSCARLSVLSVAHCARVTGGALHALARHSHFLRELDVSHCAALTEPALVHLARHSAWLESVRADGCAWLTADGLGQLVAACARLRRLGVSRCARLNAENVALALRAAPLLVEVETEV</sequence>
<dbReference type="SUPFAM" id="SSF52047">
    <property type="entry name" value="RNI-like"/>
    <property type="match status" value="3"/>
</dbReference>
<organism evidence="2 3">
    <name type="scientific">Diacronema lutheri</name>
    <name type="common">Unicellular marine alga</name>
    <name type="synonym">Monochrysis lutheri</name>
    <dbReference type="NCBI Taxonomy" id="2081491"/>
    <lineage>
        <taxon>Eukaryota</taxon>
        <taxon>Haptista</taxon>
        <taxon>Haptophyta</taxon>
        <taxon>Pavlovophyceae</taxon>
        <taxon>Pavlovales</taxon>
        <taxon>Pavlovaceae</taxon>
        <taxon>Diacronema</taxon>
    </lineage>
</organism>
<protein>
    <recommendedName>
        <fullName evidence="1">F-box/LRR-repeat protein 15-like leucin rich repeat domain-containing protein</fullName>
    </recommendedName>
</protein>